<dbReference type="GO" id="GO:0005524">
    <property type="term" value="F:ATP binding"/>
    <property type="evidence" value="ECO:0007669"/>
    <property type="project" value="InterPro"/>
</dbReference>
<feature type="region of interest" description="Disordered" evidence="1">
    <location>
        <begin position="364"/>
        <end position="387"/>
    </location>
</feature>
<feature type="compositionally biased region" description="Basic and acidic residues" evidence="1">
    <location>
        <begin position="378"/>
        <end position="387"/>
    </location>
</feature>
<gene>
    <name evidence="3" type="ORF">Slin15195_G055770</name>
</gene>
<feature type="domain" description="AAA+ ATPase" evidence="2">
    <location>
        <begin position="468"/>
        <end position="595"/>
    </location>
</feature>
<dbReference type="InterPro" id="IPR003959">
    <property type="entry name" value="ATPase_AAA_core"/>
</dbReference>
<evidence type="ECO:0000259" key="2">
    <source>
        <dbReference type="SMART" id="SM00382"/>
    </source>
</evidence>
<dbReference type="InterPro" id="IPR003593">
    <property type="entry name" value="AAA+_ATPase"/>
</dbReference>
<dbReference type="SUPFAM" id="SSF52540">
    <property type="entry name" value="P-loop containing nucleoside triphosphate hydrolases"/>
    <property type="match status" value="1"/>
</dbReference>
<dbReference type="EMBL" id="CP099421">
    <property type="protein sequence ID" value="USW52258.1"/>
    <property type="molecule type" value="Genomic_DNA"/>
</dbReference>
<dbReference type="PANTHER" id="PTHR46411">
    <property type="entry name" value="FAMILY ATPASE, PUTATIVE-RELATED"/>
    <property type="match status" value="1"/>
</dbReference>
<dbReference type="Gene3D" id="3.40.50.300">
    <property type="entry name" value="P-loop containing nucleotide triphosphate hydrolases"/>
    <property type="match status" value="1"/>
</dbReference>
<dbReference type="PANTHER" id="PTHR46411:SF3">
    <property type="entry name" value="AAA+ ATPASE DOMAIN-CONTAINING PROTEIN"/>
    <property type="match status" value="1"/>
</dbReference>
<evidence type="ECO:0000313" key="4">
    <source>
        <dbReference type="Proteomes" id="UP001056384"/>
    </source>
</evidence>
<dbReference type="Pfam" id="PF00004">
    <property type="entry name" value="AAA"/>
    <property type="match status" value="1"/>
</dbReference>
<dbReference type="Proteomes" id="UP001056384">
    <property type="component" value="Chromosome 4"/>
</dbReference>
<keyword evidence="4" id="KW-1185">Reference proteome</keyword>
<dbReference type="OrthoDB" id="10042665at2759"/>
<dbReference type="AlphaFoldDB" id="A0A9Q9AUA7"/>
<accession>A0A9Q9AUA7</accession>
<dbReference type="InterPro" id="IPR027417">
    <property type="entry name" value="P-loop_NTPase"/>
</dbReference>
<dbReference type="Pfam" id="PF22942">
    <property type="entry name" value="DUF7025"/>
    <property type="match status" value="1"/>
</dbReference>
<evidence type="ECO:0000256" key="1">
    <source>
        <dbReference type="SAM" id="MobiDB-lite"/>
    </source>
</evidence>
<sequence length="973" mass="110623">MAYDTLSEDSDMREDRVPPPPPPEAWEEPTIDAVQIGSEPEIRQLYRGDPNCPWVEWKDGQDPAIGKHPESLKYALVVRRERNKELDEGLSLHSITVQSPVLRGIFSKVFDGYQGLSTKTKDLTFKAPFHDFVHCWDAYVAAKKLGEDDATQKRLLELFSSVIEPEIQPSLDRKQDILRERQAEHEDVWTIFTPGMEICEGNGAACHVYQLISSCYGYDMNDGLCLELMCRHISYNGHMFGWQPMTLSIAFYQGVKSLKELNVVPLKLHPQEEAVVELTTSRGKKFVNLQGWHYKSYHGMVIPADWRRQPRKIEHGRIVVDPAMFASQQGGVVGLSPLHEAPPAAKADFPADYIDPFMGISHLSPPLPSSTGRIRKSGKADSRSDQVDRLDLGDGQYRFCTSVVKGYDMTSKQWASFEVNGIHDIKFSTAAFKRLVLPHDYKELILAFVDSHLHKADDFDDIIEGKGKGMIVLLHGSPGLGKTLTAEAVAEEMQVPLYAMSAGQLGFDVETMETALQVVLDICAKWGAVLLLDEADVFLEQRQLTDLQRNRLVSIFLRLLEYYPGCLFLTTNRVSAFDLAFKSRIDLAIDYPKLDFYARRHIWQTFVRASEDFPQYHSSITDDELFDLAELELNGREVKNLVKTGRLLAKRQAEELSDDALSLGDFSSASKRCHASTKAIRFRDIQLSVHDFLSLEQNVATLTRTLQQYDARKHVQRLELEGSIQDYDPDVEAIPGYEFDRSCRLRPIETDEDLMCEFGIPEARYGRPEHFDVEYKKWQPLADLLATLPMLSDLYYGCTKRFTPLDEPEYSDPHELALAQYPMLTSVWAWHLIWYGNKQNGFNDLAVMALIAGRAPGLREARLRYCWANLHIENERLLMTSLRGEWQGFSSVLSANKGTLQSLTIDPYHNTTRDDMEHWASLTDFNVLRSLTIGGIRASALKWIAQSTELWLSNHNPAARSAPLFSRLEMLRI</sequence>
<feature type="region of interest" description="Disordered" evidence="1">
    <location>
        <begin position="1"/>
        <end position="30"/>
    </location>
</feature>
<protein>
    <submittedName>
        <fullName evidence="3">AAA+ ATPase domain, ATPase, AAA-type, core</fullName>
    </submittedName>
</protein>
<feature type="compositionally biased region" description="Acidic residues" evidence="1">
    <location>
        <begin position="1"/>
        <end position="12"/>
    </location>
</feature>
<dbReference type="GO" id="GO:0016887">
    <property type="term" value="F:ATP hydrolysis activity"/>
    <property type="evidence" value="ECO:0007669"/>
    <property type="project" value="InterPro"/>
</dbReference>
<organism evidence="3 4">
    <name type="scientific">Septoria linicola</name>
    <dbReference type="NCBI Taxonomy" id="215465"/>
    <lineage>
        <taxon>Eukaryota</taxon>
        <taxon>Fungi</taxon>
        <taxon>Dikarya</taxon>
        <taxon>Ascomycota</taxon>
        <taxon>Pezizomycotina</taxon>
        <taxon>Dothideomycetes</taxon>
        <taxon>Dothideomycetidae</taxon>
        <taxon>Mycosphaerellales</taxon>
        <taxon>Mycosphaerellaceae</taxon>
        <taxon>Septoria</taxon>
    </lineage>
</organism>
<dbReference type="CDD" id="cd19481">
    <property type="entry name" value="RecA-like_protease"/>
    <property type="match status" value="1"/>
</dbReference>
<name>A0A9Q9AUA7_9PEZI</name>
<dbReference type="SMART" id="SM00382">
    <property type="entry name" value="AAA"/>
    <property type="match status" value="1"/>
</dbReference>
<reference evidence="3" key="1">
    <citation type="submission" date="2022-06" db="EMBL/GenBank/DDBJ databases">
        <title>Complete genome sequences of two strains of the flax pathogen Septoria linicola.</title>
        <authorList>
            <person name="Lapalu N."/>
            <person name="Simon A."/>
            <person name="Demenou B."/>
            <person name="Paumier D."/>
            <person name="Guillot M.-P."/>
            <person name="Gout L."/>
            <person name="Valade R."/>
        </authorList>
    </citation>
    <scope>NUCLEOTIDE SEQUENCE</scope>
    <source>
        <strain evidence="3">SE15195</strain>
    </source>
</reference>
<dbReference type="InterPro" id="IPR054289">
    <property type="entry name" value="DUF7025"/>
</dbReference>
<proteinExistence type="predicted"/>
<evidence type="ECO:0000313" key="3">
    <source>
        <dbReference type="EMBL" id="USW52258.1"/>
    </source>
</evidence>